<proteinExistence type="predicted"/>
<reference evidence="3 4" key="1">
    <citation type="journal article" date="2020" name="bioRxiv">
        <title>Whole genome comparisons of ergot fungi reveals the divergence and evolution of species within the genus Claviceps are the result of varying mechanisms driving genome evolution and host range expansion.</title>
        <authorList>
            <person name="Wyka S.A."/>
            <person name="Mondo S.J."/>
            <person name="Liu M."/>
            <person name="Dettman J."/>
            <person name="Nalam V."/>
            <person name="Broders K.D."/>
        </authorList>
    </citation>
    <scope>NUCLEOTIDE SEQUENCE [LARGE SCALE GENOMIC DNA]</scope>
    <source>
        <strain evidence="3 4">Clav52</strain>
    </source>
</reference>
<feature type="region of interest" description="Disordered" evidence="1">
    <location>
        <begin position="127"/>
        <end position="146"/>
    </location>
</feature>
<keyword evidence="4" id="KW-1185">Reference proteome</keyword>
<feature type="chain" id="PRO_5040306610" evidence="2">
    <location>
        <begin position="19"/>
        <end position="225"/>
    </location>
</feature>
<evidence type="ECO:0000256" key="2">
    <source>
        <dbReference type="SAM" id="SignalP"/>
    </source>
</evidence>
<evidence type="ECO:0000313" key="4">
    <source>
        <dbReference type="Proteomes" id="UP000707071"/>
    </source>
</evidence>
<accession>A0A9P7TYR2</accession>
<gene>
    <name evidence="3" type="ORF">E4U09_002395</name>
</gene>
<sequence>MKFNTLSTIICFLAVALGSLLVPSLRIPEPINHRIVPTWRVNINPDGPDLWEGTILVNDTIQQVDAYMDAHYPGWSAEMENFPSSHSAPAKRAPDWRKLKDFNCNRLLNRGSTRAIVDEIKYLRSISKDRHPRNGPGPRSADPVVGSAARGMRLSSGAMMCQASVSARAISERITHRVVPTWEVAVDPEQYQDSYEGETILVNGTIQQVDAYMEAHYPGWSVKHA</sequence>
<evidence type="ECO:0000313" key="3">
    <source>
        <dbReference type="EMBL" id="KAG6294998.1"/>
    </source>
</evidence>
<dbReference type="AlphaFoldDB" id="A0A9P7TYR2"/>
<keyword evidence="2" id="KW-0732">Signal</keyword>
<protein>
    <submittedName>
        <fullName evidence="3">Uncharacterized protein</fullName>
    </submittedName>
</protein>
<feature type="non-terminal residue" evidence="3">
    <location>
        <position position="1"/>
    </location>
</feature>
<dbReference type="EMBL" id="SRRH01000204">
    <property type="protein sequence ID" value="KAG6294998.1"/>
    <property type="molecule type" value="Genomic_DNA"/>
</dbReference>
<feature type="signal peptide" evidence="2">
    <location>
        <begin position="1"/>
        <end position="18"/>
    </location>
</feature>
<evidence type="ECO:0000256" key="1">
    <source>
        <dbReference type="SAM" id="MobiDB-lite"/>
    </source>
</evidence>
<organism evidence="3 4">
    <name type="scientific">Claviceps aff. purpurea</name>
    <dbReference type="NCBI Taxonomy" id="1967640"/>
    <lineage>
        <taxon>Eukaryota</taxon>
        <taxon>Fungi</taxon>
        <taxon>Dikarya</taxon>
        <taxon>Ascomycota</taxon>
        <taxon>Pezizomycotina</taxon>
        <taxon>Sordariomycetes</taxon>
        <taxon>Hypocreomycetidae</taxon>
        <taxon>Hypocreales</taxon>
        <taxon>Clavicipitaceae</taxon>
        <taxon>Claviceps</taxon>
    </lineage>
</organism>
<dbReference type="Proteomes" id="UP000707071">
    <property type="component" value="Unassembled WGS sequence"/>
</dbReference>
<comment type="caution">
    <text evidence="3">The sequence shown here is derived from an EMBL/GenBank/DDBJ whole genome shotgun (WGS) entry which is preliminary data.</text>
</comment>
<name>A0A9P7TYR2_9HYPO</name>